<dbReference type="Pfam" id="PF04273">
    <property type="entry name" value="BLH_phosphatase"/>
    <property type="match status" value="1"/>
</dbReference>
<gene>
    <name evidence="2" type="ORF">MJO52_13610</name>
</gene>
<sequence>MNIKKLDEQVSVSEHITCEAMAPLAQSGVQVVVCNCPEGESEVHPSYKAMERAAQDAGLRFIAIPFTRGRMTREHCEAFRDVLQGGEKIHAFCRTGNRSSQVWAGAKVLMGADKKHLFGQAQMAGFDVSAALVAIEP</sequence>
<dbReference type="RefSeq" id="WP_252082217.1">
    <property type="nucleotide sequence ID" value="NZ_CP092418.1"/>
</dbReference>
<proteinExistence type="predicted"/>
<dbReference type="Gene3D" id="3.90.190.10">
    <property type="entry name" value="Protein tyrosine phosphatase superfamily"/>
    <property type="match status" value="1"/>
</dbReference>
<evidence type="ECO:0000313" key="3">
    <source>
        <dbReference type="Proteomes" id="UP001055658"/>
    </source>
</evidence>
<dbReference type="EMBL" id="CP092418">
    <property type="protein sequence ID" value="USD20115.1"/>
    <property type="molecule type" value="Genomic_DNA"/>
</dbReference>
<dbReference type="InterPro" id="IPR005939">
    <property type="entry name" value="BLH_phosphatase-like"/>
</dbReference>
<evidence type="ECO:0000313" key="2">
    <source>
        <dbReference type="EMBL" id="USD20115.1"/>
    </source>
</evidence>
<organism evidence="2 3">
    <name type="scientific">Microbulbifer variabilis</name>
    <dbReference type="NCBI Taxonomy" id="266805"/>
    <lineage>
        <taxon>Bacteria</taxon>
        <taxon>Pseudomonadati</taxon>
        <taxon>Pseudomonadota</taxon>
        <taxon>Gammaproteobacteria</taxon>
        <taxon>Cellvibrionales</taxon>
        <taxon>Microbulbiferaceae</taxon>
        <taxon>Microbulbifer</taxon>
    </lineage>
</organism>
<dbReference type="NCBIfam" id="TIGR01244">
    <property type="entry name" value="TIGR01244 family sulfur transferase"/>
    <property type="match status" value="1"/>
</dbReference>
<protein>
    <submittedName>
        <fullName evidence="2">TIGR01244 family sulfur transferase</fullName>
    </submittedName>
</protein>
<keyword evidence="2" id="KW-0808">Transferase</keyword>
<dbReference type="Proteomes" id="UP001055658">
    <property type="component" value="Chromosome"/>
</dbReference>
<dbReference type="InterPro" id="IPR029021">
    <property type="entry name" value="Prot-tyrosine_phosphatase-like"/>
</dbReference>
<name>A0ABY4VB77_9GAMM</name>
<feature type="domain" description="Beta-lactamase hydrolase-like protein phosphatase-like" evidence="1">
    <location>
        <begin position="4"/>
        <end position="106"/>
    </location>
</feature>
<accession>A0ABY4VB77</accession>
<keyword evidence="3" id="KW-1185">Reference proteome</keyword>
<reference evidence="2" key="1">
    <citation type="submission" date="2022-02" db="EMBL/GenBank/DDBJ databases">
        <title>Coral-associated bacteria.</title>
        <authorList>
            <person name="Tang K."/>
            <person name="Wang X."/>
        </authorList>
    </citation>
    <scope>NUCLEOTIDE SEQUENCE</scope>
    <source>
        <strain evidence="2">SCSIO 43006</strain>
    </source>
</reference>
<evidence type="ECO:0000259" key="1">
    <source>
        <dbReference type="Pfam" id="PF04273"/>
    </source>
</evidence>
<dbReference type="GO" id="GO:0016740">
    <property type="term" value="F:transferase activity"/>
    <property type="evidence" value="ECO:0007669"/>
    <property type="project" value="UniProtKB-KW"/>
</dbReference>